<reference evidence="1" key="1">
    <citation type="submission" date="2018-05" db="EMBL/GenBank/DDBJ databases">
        <authorList>
            <person name="Lanie J.A."/>
            <person name="Ng W.-L."/>
            <person name="Kazmierczak K.M."/>
            <person name="Andrzejewski T.M."/>
            <person name="Davidsen T.M."/>
            <person name="Wayne K.J."/>
            <person name="Tettelin H."/>
            <person name="Glass J.I."/>
            <person name="Rusch D."/>
            <person name="Podicherti R."/>
            <person name="Tsui H.-C.T."/>
            <person name="Winkler M.E."/>
        </authorList>
    </citation>
    <scope>NUCLEOTIDE SEQUENCE</scope>
</reference>
<evidence type="ECO:0000313" key="1">
    <source>
        <dbReference type="EMBL" id="SVB44509.1"/>
    </source>
</evidence>
<protein>
    <submittedName>
        <fullName evidence="1">Uncharacterized protein</fullName>
    </submittedName>
</protein>
<accession>A0A382E261</accession>
<feature type="non-terminal residue" evidence="1">
    <location>
        <position position="67"/>
    </location>
</feature>
<dbReference type="AlphaFoldDB" id="A0A382E261"/>
<sequence>MAENYVFQRISVKDSSISDLITAPVPQEPSLEELQDIVGGYVEWMPRAYLPSHIRSAMVNEEGQLRG</sequence>
<proteinExistence type="predicted"/>
<gene>
    <name evidence="1" type="ORF">METZ01_LOCUS197363</name>
</gene>
<organism evidence="1">
    <name type="scientific">marine metagenome</name>
    <dbReference type="NCBI Taxonomy" id="408172"/>
    <lineage>
        <taxon>unclassified sequences</taxon>
        <taxon>metagenomes</taxon>
        <taxon>ecological metagenomes</taxon>
    </lineage>
</organism>
<name>A0A382E261_9ZZZZ</name>
<dbReference type="EMBL" id="UINC01042200">
    <property type="protein sequence ID" value="SVB44509.1"/>
    <property type="molecule type" value="Genomic_DNA"/>
</dbReference>